<evidence type="ECO:0000313" key="1">
    <source>
        <dbReference type="EMBL" id="KKL13319.1"/>
    </source>
</evidence>
<protein>
    <submittedName>
        <fullName evidence="1">Uncharacterized protein</fullName>
    </submittedName>
</protein>
<dbReference type="EMBL" id="LAZR01040904">
    <property type="protein sequence ID" value="KKL13319.1"/>
    <property type="molecule type" value="Genomic_DNA"/>
</dbReference>
<proteinExistence type="predicted"/>
<sequence>MGTKLEYDEEYYTYLDELRRSGITNMWGAAPYLQEAFNIDDITVARNIF</sequence>
<feature type="non-terminal residue" evidence="1">
    <location>
        <position position="49"/>
    </location>
</feature>
<reference evidence="1" key="1">
    <citation type="journal article" date="2015" name="Nature">
        <title>Complex archaea that bridge the gap between prokaryotes and eukaryotes.</title>
        <authorList>
            <person name="Spang A."/>
            <person name="Saw J.H."/>
            <person name="Jorgensen S.L."/>
            <person name="Zaremba-Niedzwiedzka K."/>
            <person name="Martijn J."/>
            <person name="Lind A.E."/>
            <person name="van Eijk R."/>
            <person name="Schleper C."/>
            <person name="Guy L."/>
            <person name="Ettema T.J."/>
        </authorList>
    </citation>
    <scope>NUCLEOTIDE SEQUENCE</scope>
</reference>
<organism evidence="1">
    <name type="scientific">marine sediment metagenome</name>
    <dbReference type="NCBI Taxonomy" id="412755"/>
    <lineage>
        <taxon>unclassified sequences</taxon>
        <taxon>metagenomes</taxon>
        <taxon>ecological metagenomes</taxon>
    </lineage>
</organism>
<comment type="caution">
    <text evidence="1">The sequence shown here is derived from an EMBL/GenBank/DDBJ whole genome shotgun (WGS) entry which is preliminary data.</text>
</comment>
<dbReference type="AlphaFoldDB" id="A0A0F9AUR6"/>
<accession>A0A0F9AUR6</accession>
<gene>
    <name evidence="1" type="ORF">LCGC14_2526910</name>
</gene>
<name>A0A0F9AUR6_9ZZZZ</name>